<dbReference type="PROSITE" id="PS51186">
    <property type="entry name" value="GNAT"/>
    <property type="match status" value="1"/>
</dbReference>
<gene>
    <name evidence="5" type="ORF">FKG95_27215</name>
</gene>
<comment type="similarity">
    <text evidence="1">Belongs to the acetyltransferase family.</text>
</comment>
<evidence type="ECO:0000256" key="3">
    <source>
        <dbReference type="ARBA" id="ARBA00023315"/>
    </source>
</evidence>
<name>A0A545T0R7_9PROT</name>
<keyword evidence="6" id="KW-1185">Reference proteome</keyword>
<dbReference type="SUPFAM" id="SSF55729">
    <property type="entry name" value="Acyl-CoA N-acyltransferases (Nat)"/>
    <property type="match status" value="1"/>
</dbReference>
<dbReference type="RefSeq" id="WP_142899621.1">
    <property type="nucleotide sequence ID" value="NZ_ML660066.1"/>
</dbReference>
<evidence type="ECO:0000256" key="2">
    <source>
        <dbReference type="ARBA" id="ARBA00022679"/>
    </source>
</evidence>
<sequence length="160" mass="17772">MPESSVRLATADDVPTILRLIKGLAAFEDLGDQVKATEADLLRDGFGAQPRFECLIAEHAGKAVGFALFFHSYSTFEGRTGLYLEDLFVLEDARELGAGRGLIRALAQLALERDCARLELSVLDWNPARGFYQKLGFQHNEEWLPYRIKGQALENLASEA</sequence>
<feature type="domain" description="N-acetyltransferase" evidence="4">
    <location>
        <begin position="4"/>
        <end position="154"/>
    </location>
</feature>
<evidence type="ECO:0000256" key="1">
    <source>
        <dbReference type="ARBA" id="ARBA00008694"/>
    </source>
</evidence>
<dbReference type="AlphaFoldDB" id="A0A545T0R7"/>
<keyword evidence="2 5" id="KW-0808">Transferase</keyword>
<evidence type="ECO:0000259" key="4">
    <source>
        <dbReference type="PROSITE" id="PS51186"/>
    </source>
</evidence>
<dbReference type="FunFam" id="3.40.630.30:FF:000064">
    <property type="entry name" value="GNAT family acetyltransferase"/>
    <property type="match status" value="1"/>
</dbReference>
<organism evidence="5 6">
    <name type="scientific">Denitrobaculum tricleocarpae</name>
    <dbReference type="NCBI Taxonomy" id="2591009"/>
    <lineage>
        <taxon>Bacteria</taxon>
        <taxon>Pseudomonadati</taxon>
        <taxon>Pseudomonadota</taxon>
        <taxon>Alphaproteobacteria</taxon>
        <taxon>Rhodospirillales</taxon>
        <taxon>Rhodospirillaceae</taxon>
        <taxon>Denitrobaculum</taxon>
    </lineage>
</organism>
<dbReference type="EMBL" id="VHSH01000015">
    <property type="protein sequence ID" value="TQV70814.1"/>
    <property type="molecule type" value="Genomic_DNA"/>
</dbReference>
<dbReference type="InterPro" id="IPR051016">
    <property type="entry name" value="Diverse_Substrate_AcTransf"/>
</dbReference>
<dbReference type="PANTHER" id="PTHR10545">
    <property type="entry name" value="DIAMINE N-ACETYLTRANSFERASE"/>
    <property type="match status" value="1"/>
</dbReference>
<dbReference type="Proteomes" id="UP000315252">
    <property type="component" value="Unassembled WGS sequence"/>
</dbReference>
<dbReference type="OrthoDB" id="9805924at2"/>
<dbReference type="GO" id="GO:0008080">
    <property type="term" value="F:N-acetyltransferase activity"/>
    <property type="evidence" value="ECO:0007669"/>
    <property type="project" value="UniProtKB-ARBA"/>
</dbReference>
<reference evidence="5 6" key="1">
    <citation type="submission" date="2019-06" db="EMBL/GenBank/DDBJ databases">
        <title>Whole genome sequence for Rhodospirillaceae sp. R148.</title>
        <authorList>
            <person name="Wang G."/>
        </authorList>
    </citation>
    <scope>NUCLEOTIDE SEQUENCE [LARGE SCALE GENOMIC DNA]</scope>
    <source>
        <strain evidence="5 6">R148</strain>
    </source>
</reference>
<keyword evidence="3" id="KW-0012">Acyltransferase</keyword>
<dbReference type="PANTHER" id="PTHR10545:SF29">
    <property type="entry name" value="GH14572P-RELATED"/>
    <property type="match status" value="1"/>
</dbReference>
<proteinExistence type="inferred from homology"/>
<dbReference type="InterPro" id="IPR000182">
    <property type="entry name" value="GNAT_dom"/>
</dbReference>
<evidence type="ECO:0000313" key="5">
    <source>
        <dbReference type="EMBL" id="TQV70814.1"/>
    </source>
</evidence>
<dbReference type="CDD" id="cd04301">
    <property type="entry name" value="NAT_SF"/>
    <property type="match status" value="1"/>
</dbReference>
<dbReference type="InterPro" id="IPR016181">
    <property type="entry name" value="Acyl_CoA_acyltransferase"/>
</dbReference>
<dbReference type="Gene3D" id="3.40.630.30">
    <property type="match status" value="1"/>
</dbReference>
<evidence type="ECO:0000313" key="6">
    <source>
        <dbReference type="Proteomes" id="UP000315252"/>
    </source>
</evidence>
<dbReference type="Pfam" id="PF00583">
    <property type="entry name" value="Acetyltransf_1"/>
    <property type="match status" value="1"/>
</dbReference>
<accession>A0A545T0R7</accession>
<comment type="caution">
    <text evidence="5">The sequence shown here is derived from an EMBL/GenBank/DDBJ whole genome shotgun (WGS) entry which is preliminary data.</text>
</comment>
<protein>
    <submittedName>
        <fullName evidence="5">GNAT family N-acetyltransferase</fullName>
    </submittedName>
</protein>